<protein>
    <submittedName>
        <fullName evidence="3">Uncharacterized protein</fullName>
    </submittedName>
</protein>
<dbReference type="Proteomes" id="UP001499930">
    <property type="component" value="Unassembled WGS sequence"/>
</dbReference>
<keyword evidence="1" id="KW-0175">Coiled coil</keyword>
<reference evidence="3 4" key="1">
    <citation type="journal article" date="2019" name="Int. J. Syst. Evol. Microbiol.">
        <title>The Global Catalogue of Microorganisms (GCM) 10K type strain sequencing project: providing services to taxonomists for standard genome sequencing and annotation.</title>
        <authorList>
            <consortium name="The Broad Institute Genomics Platform"/>
            <consortium name="The Broad Institute Genome Sequencing Center for Infectious Disease"/>
            <person name="Wu L."/>
            <person name="Ma J."/>
        </authorList>
    </citation>
    <scope>NUCLEOTIDE SEQUENCE [LARGE SCALE GENOMIC DNA]</scope>
    <source>
        <strain evidence="3 4">JCM 3106</strain>
    </source>
</reference>
<comment type="caution">
    <text evidence="3">The sequence shown here is derived from an EMBL/GenBank/DDBJ whole genome shotgun (WGS) entry which is preliminary data.</text>
</comment>
<organism evidence="3 4">
    <name type="scientific">Streptosporangium longisporum</name>
    <dbReference type="NCBI Taxonomy" id="46187"/>
    <lineage>
        <taxon>Bacteria</taxon>
        <taxon>Bacillati</taxon>
        <taxon>Actinomycetota</taxon>
        <taxon>Actinomycetes</taxon>
        <taxon>Streptosporangiales</taxon>
        <taxon>Streptosporangiaceae</taxon>
        <taxon>Streptosporangium</taxon>
    </lineage>
</organism>
<evidence type="ECO:0000313" key="3">
    <source>
        <dbReference type="EMBL" id="GAA3007016.1"/>
    </source>
</evidence>
<evidence type="ECO:0000256" key="2">
    <source>
        <dbReference type="SAM" id="MobiDB-lite"/>
    </source>
</evidence>
<gene>
    <name evidence="3" type="ORF">GCM10017559_31260</name>
</gene>
<keyword evidence="4" id="KW-1185">Reference proteome</keyword>
<dbReference type="RefSeq" id="WP_344894827.1">
    <property type="nucleotide sequence ID" value="NZ_BAAAWD010000007.1"/>
</dbReference>
<feature type="region of interest" description="Disordered" evidence="2">
    <location>
        <begin position="33"/>
        <end position="55"/>
    </location>
</feature>
<dbReference type="EMBL" id="BAAAWD010000007">
    <property type="protein sequence ID" value="GAA3007016.1"/>
    <property type="molecule type" value="Genomic_DNA"/>
</dbReference>
<evidence type="ECO:0000313" key="4">
    <source>
        <dbReference type="Proteomes" id="UP001499930"/>
    </source>
</evidence>
<feature type="coiled-coil region" evidence="1">
    <location>
        <begin position="86"/>
        <end position="177"/>
    </location>
</feature>
<proteinExistence type="predicted"/>
<evidence type="ECO:0000256" key="1">
    <source>
        <dbReference type="SAM" id="Coils"/>
    </source>
</evidence>
<accession>A0ABN3Y5H2</accession>
<sequence>MTDTIDTSGSTRLSSRACGHSHCERHATCIGTGPFREYHGPPEQIRPDEETSEREGRLAAAERKATDQTAFATYALSLQQKERRRAESLATTNQRLRDTHRVLEQELATSREEAVAARIRAHQLDYQAVALRERYVSELRQFHQEATEQARALRAELTIARREIDDLRVALLEVREQTRAASGRTGVADEPAWTMDEPAWTVNEPPRVTKERATRKRVTKERFPGTRIARTRVPVARGRSGVAASPRGRHRKSAPRHRARGRGLWPVSRPAGLSWMRTRPAGVLDAMLTSIVIWLARIR</sequence>
<feature type="region of interest" description="Disordered" evidence="2">
    <location>
        <begin position="236"/>
        <end position="264"/>
    </location>
</feature>
<name>A0ABN3Y5H2_9ACTN</name>
<feature type="compositionally biased region" description="Basic and acidic residues" evidence="2">
    <location>
        <begin position="36"/>
        <end position="55"/>
    </location>
</feature>
<feature type="compositionally biased region" description="Basic residues" evidence="2">
    <location>
        <begin position="247"/>
        <end position="261"/>
    </location>
</feature>